<dbReference type="PATRIC" id="fig|229920.5.peg.3334"/>
<evidence type="ECO:0000256" key="6">
    <source>
        <dbReference type="SAM" id="Phobius"/>
    </source>
</evidence>
<feature type="transmembrane region" description="Helical" evidence="6">
    <location>
        <begin position="134"/>
        <end position="161"/>
    </location>
</feature>
<dbReference type="PANTHER" id="PTHR23504:SF15">
    <property type="entry name" value="MAJOR FACILITATOR SUPERFAMILY (MFS) PROFILE DOMAIN-CONTAINING PROTEIN"/>
    <property type="match status" value="1"/>
</dbReference>
<feature type="transmembrane region" description="Helical" evidence="6">
    <location>
        <begin position="274"/>
        <end position="293"/>
    </location>
</feature>
<keyword evidence="5 6" id="KW-0472">Membrane</keyword>
<feature type="transmembrane region" description="Helical" evidence="6">
    <location>
        <begin position="181"/>
        <end position="206"/>
    </location>
</feature>
<dbReference type="OrthoDB" id="9793283at2"/>
<feature type="transmembrane region" description="Helical" evidence="6">
    <location>
        <begin position="305"/>
        <end position="323"/>
    </location>
</feature>
<dbReference type="Gene3D" id="1.20.1250.20">
    <property type="entry name" value="MFS general substrate transporter like domains"/>
    <property type="match status" value="1"/>
</dbReference>
<keyword evidence="2" id="KW-0813">Transport</keyword>
<dbReference type="InterPro" id="IPR020846">
    <property type="entry name" value="MFS_dom"/>
</dbReference>
<reference evidence="8 9" key="1">
    <citation type="submission" date="2015-07" db="EMBL/GenBank/DDBJ databases">
        <title>Genome sequence of Leptolinea tardivitalis DSM 16556.</title>
        <authorList>
            <person name="Hemp J."/>
            <person name="Ward L.M."/>
            <person name="Pace L.A."/>
            <person name="Fischer W.W."/>
        </authorList>
    </citation>
    <scope>NUCLEOTIDE SEQUENCE [LARGE SCALE GENOMIC DNA]</scope>
    <source>
        <strain evidence="8 9">YMTK-2</strain>
    </source>
</reference>
<dbReference type="GO" id="GO:0005886">
    <property type="term" value="C:plasma membrane"/>
    <property type="evidence" value="ECO:0007669"/>
    <property type="project" value="UniProtKB-SubCell"/>
</dbReference>
<evidence type="ECO:0000313" key="9">
    <source>
        <dbReference type="Proteomes" id="UP000050430"/>
    </source>
</evidence>
<feature type="transmembrane region" description="Helical" evidence="6">
    <location>
        <begin position="12"/>
        <end position="36"/>
    </location>
</feature>
<proteinExistence type="predicted"/>
<dbReference type="RefSeq" id="WP_062423012.1">
    <property type="nucleotide sequence ID" value="NZ_BBYA01000012.1"/>
</dbReference>
<comment type="caution">
    <text evidence="8">The sequence shown here is derived from an EMBL/GenBank/DDBJ whole genome shotgun (WGS) entry which is preliminary data.</text>
</comment>
<dbReference type="InterPro" id="IPR036259">
    <property type="entry name" value="MFS_trans_sf"/>
</dbReference>
<dbReference type="SUPFAM" id="SSF103473">
    <property type="entry name" value="MFS general substrate transporter"/>
    <property type="match status" value="1"/>
</dbReference>
<evidence type="ECO:0000256" key="3">
    <source>
        <dbReference type="ARBA" id="ARBA00022692"/>
    </source>
</evidence>
<dbReference type="InterPro" id="IPR001958">
    <property type="entry name" value="Tet-R_TetA/multi-R_MdtG-like"/>
</dbReference>
<evidence type="ECO:0000256" key="1">
    <source>
        <dbReference type="ARBA" id="ARBA00004651"/>
    </source>
</evidence>
<dbReference type="CDD" id="cd17325">
    <property type="entry name" value="MFS_MdtG_SLC18_like"/>
    <property type="match status" value="1"/>
</dbReference>
<gene>
    <name evidence="8" type="ORF">ADM99_02060</name>
</gene>
<dbReference type="PANTHER" id="PTHR23504">
    <property type="entry name" value="MAJOR FACILITATOR SUPERFAMILY DOMAIN-CONTAINING PROTEIN 10"/>
    <property type="match status" value="1"/>
</dbReference>
<dbReference type="InterPro" id="IPR011701">
    <property type="entry name" value="MFS"/>
</dbReference>
<dbReference type="AlphaFoldDB" id="A0A0P6XPF8"/>
<feature type="domain" description="Major facilitator superfamily (MFS) profile" evidence="7">
    <location>
        <begin position="9"/>
        <end position="415"/>
    </location>
</feature>
<feature type="transmembrane region" description="Helical" evidence="6">
    <location>
        <begin position="42"/>
        <end position="63"/>
    </location>
</feature>
<dbReference type="GO" id="GO:0022857">
    <property type="term" value="F:transmembrane transporter activity"/>
    <property type="evidence" value="ECO:0007669"/>
    <property type="project" value="InterPro"/>
</dbReference>
<name>A0A0P6XPF8_9CHLR</name>
<dbReference type="PRINTS" id="PR01035">
    <property type="entry name" value="TCRTETA"/>
</dbReference>
<keyword evidence="9" id="KW-1185">Reference proteome</keyword>
<accession>A0A0P6XPF8</accession>
<evidence type="ECO:0000256" key="5">
    <source>
        <dbReference type="ARBA" id="ARBA00023136"/>
    </source>
</evidence>
<organism evidence="8 9">
    <name type="scientific">Leptolinea tardivitalis</name>
    <dbReference type="NCBI Taxonomy" id="229920"/>
    <lineage>
        <taxon>Bacteria</taxon>
        <taxon>Bacillati</taxon>
        <taxon>Chloroflexota</taxon>
        <taxon>Anaerolineae</taxon>
        <taxon>Anaerolineales</taxon>
        <taxon>Anaerolineaceae</taxon>
        <taxon>Leptolinea</taxon>
    </lineage>
</organism>
<protein>
    <recommendedName>
        <fullName evidence="7">Major facilitator superfamily (MFS) profile domain-containing protein</fullName>
    </recommendedName>
</protein>
<dbReference type="EMBL" id="LGCK01000004">
    <property type="protein sequence ID" value="KPL74040.1"/>
    <property type="molecule type" value="Genomic_DNA"/>
</dbReference>
<sequence>MKSEQQKTSKIILAASLVIVMLGFGIAIPLMPFYIIHFKASGSALGLMMSLYSLMQFLFAPMWGRLSDRIGRKPVILIGIGGYFLAFILQGLSQNLFEFTFSRTLAGILSSATLPTAMAYVADITPLEDRSKGVGLMGAAMGIGMIFGPMLGGLLTGLALPMPEWIRPLLQVTTDVSTGKLINLSIPFFASALLALLAVPFIMVFLPESLPPQNRKHEKVDRRTSRLTLLFAGLKGPSGFLLALAFLLAFALANMESVLALYGGQHFSMGPSEIGLLMGGLGIISVIEQGAAIGPLTRKFGEIRIIQGGLLVSVIGFLGMALLKFKAGLVISSLVFNMGNVLLAPSVTSLVSKRAKSGQGEAMGLNNSFQALGRGIGPLWAGFAYDLYSTLSFWSGALIQLVALILTLKFFTDSFSERIPNSVQVVGED</sequence>
<evidence type="ECO:0000313" key="8">
    <source>
        <dbReference type="EMBL" id="KPL74040.1"/>
    </source>
</evidence>
<comment type="subcellular location">
    <subcellularLocation>
        <location evidence="1">Cell membrane</location>
        <topology evidence="1">Multi-pass membrane protein</topology>
    </subcellularLocation>
</comment>
<evidence type="ECO:0000256" key="4">
    <source>
        <dbReference type="ARBA" id="ARBA00022989"/>
    </source>
</evidence>
<dbReference type="PROSITE" id="PS50850">
    <property type="entry name" value="MFS"/>
    <property type="match status" value="1"/>
</dbReference>
<evidence type="ECO:0000259" key="7">
    <source>
        <dbReference type="PROSITE" id="PS50850"/>
    </source>
</evidence>
<feature type="transmembrane region" description="Helical" evidence="6">
    <location>
        <begin position="75"/>
        <end position="92"/>
    </location>
</feature>
<dbReference type="Proteomes" id="UP000050430">
    <property type="component" value="Unassembled WGS sequence"/>
</dbReference>
<feature type="transmembrane region" description="Helical" evidence="6">
    <location>
        <begin position="227"/>
        <end position="254"/>
    </location>
</feature>
<keyword evidence="4 6" id="KW-1133">Transmembrane helix</keyword>
<feature type="transmembrane region" description="Helical" evidence="6">
    <location>
        <begin position="391"/>
        <end position="411"/>
    </location>
</feature>
<evidence type="ECO:0000256" key="2">
    <source>
        <dbReference type="ARBA" id="ARBA00022448"/>
    </source>
</evidence>
<dbReference type="STRING" id="229920.ADM99_02060"/>
<dbReference type="Pfam" id="PF07690">
    <property type="entry name" value="MFS_1"/>
    <property type="match status" value="1"/>
</dbReference>
<keyword evidence="3 6" id="KW-0812">Transmembrane</keyword>
<feature type="transmembrane region" description="Helical" evidence="6">
    <location>
        <begin position="104"/>
        <end position="122"/>
    </location>
</feature>